<gene>
    <name evidence="1" type="ORF">CSA56_09070</name>
</gene>
<accession>A0A2G6KEG9</accession>
<sequence>MKYLYQFSYHMIVSTFQKPATIFIMSLLFTLFPTLYRSNEASAAQLPAYNLSLIQYDLKSLQPQLNNTGTFSEVLRQDTTLHKPTDYLSKQTNLVLNDMLNSLAQKIRITFHPKVVVKPFFFVQEIKDMLFFVQSRQLKRIQVDQNFQAKTALQPNQISTLKKLKKNKPFALSPYQNRLYGLHLNIRW</sequence>
<dbReference type="Proteomes" id="UP000230821">
    <property type="component" value="Unassembled WGS sequence"/>
</dbReference>
<proteinExistence type="predicted"/>
<comment type="caution">
    <text evidence="1">The sequence shown here is derived from an EMBL/GenBank/DDBJ whole genome shotgun (WGS) entry which is preliminary data.</text>
</comment>
<organism evidence="1 2">
    <name type="scientific">candidate division KSB3 bacterium</name>
    <dbReference type="NCBI Taxonomy" id="2044937"/>
    <lineage>
        <taxon>Bacteria</taxon>
        <taxon>candidate division KSB3</taxon>
    </lineage>
</organism>
<dbReference type="EMBL" id="PDSK01000092">
    <property type="protein sequence ID" value="PIE34057.1"/>
    <property type="molecule type" value="Genomic_DNA"/>
</dbReference>
<evidence type="ECO:0000313" key="2">
    <source>
        <dbReference type="Proteomes" id="UP000230821"/>
    </source>
</evidence>
<reference evidence="1 2" key="1">
    <citation type="submission" date="2017-10" db="EMBL/GenBank/DDBJ databases">
        <title>Novel microbial diversity and functional potential in the marine mammal oral microbiome.</title>
        <authorList>
            <person name="Dudek N.K."/>
            <person name="Sun C.L."/>
            <person name="Burstein D."/>
            <person name="Kantor R.S."/>
            <person name="Aliaga Goltsman D.S."/>
            <person name="Bik E.M."/>
            <person name="Thomas B.C."/>
            <person name="Banfield J.F."/>
            <person name="Relman D.A."/>
        </authorList>
    </citation>
    <scope>NUCLEOTIDE SEQUENCE [LARGE SCALE GENOMIC DNA]</scope>
    <source>
        <strain evidence="1">DOLJORAL78_47_16</strain>
    </source>
</reference>
<name>A0A2G6KEG9_9BACT</name>
<protein>
    <submittedName>
        <fullName evidence="1">Uncharacterized protein</fullName>
    </submittedName>
</protein>
<evidence type="ECO:0000313" key="1">
    <source>
        <dbReference type="EMBL" id="PIE34057.1"/>
    </source>
</evidence>
<dbReference type="AlphaFoldDB" id="A0A2G6KEG9"/>